<name>A0ABU0GTX4_9BACL</name>
<evidence type="ECO:0000256" key="1">
    <source>
        <dbReference type="ARBA" id="ARBA00022737"/>
    </source>
</evidence>
<keyword evidence="6" id="KW-1185">Reference proteome</keyword>
<gene>
    <name evidence="5" type="ORF">QOZ98_001628</name>
</gene>
<dbReference type="InterPro" id="IPR002110">
    <property type="entry name" value="Ankyrin_rpt"/>
</dbReference>
<dbReference type="SMART" id="SM00248">
    <property type="entry name" value="ANK"/>
    <property type="match status" value="8"/>
</dbReference>
<reference evidence="5 6" key="1">
    <citation type="submission" date="2023-07" db="EMBL/GenBank/DDBJ databases">
        <title>Genomic Encyclopedia of Type Strains, Phase IV (KMG-IV): sequencing the most valuable type-strain genomes for metagenomic binning, comparative biology and taxonomic classification.</title>
        <authorList>
            <person name="Goeker M."/>
        </authorList>
    </citation>
    <scope>NUCLEOTIDE SEQUENCE [LARGE SCALE GENOMIC DNA]</scope>
    <source>
        <strain evidence="5 6">DSM 16419</strain>
    </source>
</reference>
<dbReference type="SUPFAM" id="SSF48403">
    <property type="entry name" value="Ankyrin repeat"/>
    <property type="match status" value="2"/>
</dbReference>
<dbReference type="PANTHER" id="PTHR24198">
    <property type="entry name" value="ANKYRIN REPEAT AND PROTEIN KINASE DOMAIN-CONTAINING PROTEIN"/>
    <property type="match status" value="1"/>
</dbReference>
<keyword evidence="2 3" id="KW-0040">ANK repeat</keyword>
<protein>
    <submittedName>
        <fullName evidence="5">Ankyrin repeat protein</fullName>
    </submittedName>
</protein>
<feature type="coiled-coil region" evidence="4">
    <location>
        <begin position="1068"/>
        <end position="1105"/>
    </location>
</feature>
<dbReference type="PROSITE" id="PS50088">
    <property type="entry name" value="ANK_REPEAT"/>
    <property type="match status" value="1"/>
</dbReference>
<proteinExistence type="predicted"/>
<feature type="repeat" description="ANK" evidence="3">
    <location>
        <begin position="814"/>
        <end position="846"/>
    </location>
</feature>
<accession>A0ABU0GTX4</accession>
<keyword evidence="4" id="KW-0175">Coiled coil</keyword>
<organism evidence="5 6">
    <name type="scientific">Planomicrobium stackebrandtii</name>
    <dbReference type="NCBI Taxonomy" id="253160"/>
    <lineage>
        <taxon>Bacteria</taxon>
        <taxon>Bacillati</taxon>
        <taxon>Bacillota</taxon>
        <taxon>Bacilli</taxon>
        <taxon>Bacillales</taxon>
        <taxon>Caryophanaceae</taxon>
        <taxon>Planomicrobium</taxon>
    </lineage>
</organism>
<dbReference type="InterPro" id="IPR036770">
    <property type="entry name" value="Ankyrin_rpt-contain_sf"/>
</dbReference>
<dbReference type="Proteomes" id="UP001241988">
    <property type="component" value="Unassembled WGS sequence"/>
</dbReference>
<dbReference type="Pfam" id="PF12796">
    <property type="entry name" value="Ank_2"/>
    <property type="match status" value="1"/>
</dbReference>
<dbReference type="RefSeq" id="WP_308786957.1">
    <property type="nucleotide sequence ID" value="NZ_JAUSWB010000004.1"/>
</dbReference>
<dbReference type="PANTHER" id="PTHR24198:SF165">
    <property type="entry name" value="ANKYRIN REPEAT-CONTAINING PROTEIN-RELATED"/>
    <property type="match status" value="1"/>
</dbReference>
<keyword evidence="1" id="KW-0677">Repeat</keyword>
<evidence type="ECO:0000313" key="6">
    <source>
        <dbReference type="Proteomes" id="UP001241988"/>
    </source>
</evidence>
<dbReference type="Gene3D" id="1.25.40.20">
    <property type="entry name" value="Ankyrin repeat-containing domain"/>
    <property type="match status" value="2"/>
</dbReference>
<dbReference type="PROSITE" id="PS50297">
    <property type="entry name" value="ANK_REP_REGION"/>
    <property type="match status" value="1"/>
</dbReference>
<evidence type="ECO:0000256" key="3">
    <source>
        <dbReference type="PROSITE-ProRule" id="PRU00023"/>
    </source>
</evidence>
<evidence type="ECO:0000256" key="4">
    <source>
        <dbReference type="SAM" id="Coils"/>
    </source>
</evidence>
<sequence length="1197" mass="137524">MKNEMNNKGYSKALNEQVQKLKITISKDINQNINQQLQELAKKDAAKDLEKIKNAIDKRIFNRLSSIDRQLNDKKTTHDSRKSLIRELSVLIQPKTVLAELNSVLTVSNTWKTYSDFYEKVSKNSMFSSILKRYKADSKVFTYYQQGLLENTNDLLKTLETHGQQLQSYNQVMQEITAERGEKQLLNLGVGLVGAVIAGPLGGIVGRKISQAMTSDEDRINYSGSLVDKTWDQVYATYQKLLTKLGSEYFNIYFSLYGGFAQRINSDLNKFGYEAEAFDGEAMCFSFTIKASEVKKVDVWLQKNTQTLEEAFRKNQHSFSQDLFQKMESYVKRNVPFGEVSIDGEKVKDTISALKFNYMLAFIEKEFWQKKNDAEALKQYMLLLEKMPVQIETSSAFADIQLPSMEVIVSRMIHLSVTKFKETKKSVFNSFHHYHSLQKDAKPSSVQMMKVFELYNGYTTNKKRISLKLSDVSYKALHSIYIKVIKEREYSKDVFSKHLKKKLYRTKTKLKPLFSFYDSYREAFLRFKIIQPRYIVSFLVALSLMMNWASFASAGKFLPGADGLYFNFIENKTLDTQLDDYALNKAVIADNKPRILQLLSLGADPNLVLDEGKTLLEKAVLEKEGLAYIENLLTLGADPNIRSGKVPLIYFAINTKDEQLVKLLLSFGMEPFADGENGYDALVYIDSLGTSNQYYDIMMLLLDEYENMDGYAVGGTMLKKTLAENDLTALEKMFELGADVNGLIDEKPLLFYAVDSGASKEIFEFLFDKGAKINSTDHDEKNLLLYLTDHRNKTHSLYKYFLEKGGYIDAQDSDGNTPLLIAAKEKDKAIINLLLKSGANPNLKNKQDYTALEYAMEYEELDSIEKLLPLTEIKEEDYLKWLKAAVTDQNVEFVNLLLELDSVPEIIEKEKQNLLYISVENEDSETLLSLLNLKIDVNFLNEDILSPLEYAQENEFEKITQILLESGALKNLGHLSKFEGYWESNENTITHIYAVDNHYTWEEYSGGESLQYSISDELEILKDDEVHSMGMSKYLGAEFNFDEISLETEFGSYFNYRRIEEDEFETILEEQKTEEKEKEALLAKEEVEERKIEKEENRKMELMQLHEPLVGGWVTGEEGKDKEEIFISISSEDEEIFIVVEGLTYTYAVALDMNTSTVEGNVLHFGDSDYNGKIQDKDTLQFYKEVHKSSSIYKRIE</sequence>
<dbReference type="EMBL" id="JAUSWB010000004">
    <property type="protein sequence ID" value="MDQ0428801.1"/>
    <property type="molecule type" value="Genomic_DNA"/>
</dbReference>
<evidence type="ECO:0000256" key="2">
    <source>
        <dbReference type="ARBA" id="ARBA00023043"/>
    </source>
</evidence>
<evidence type="ECO:0000313" key="5">
    <source>
        <dbReference type="EMBL" id="MDQ0428801.1"/>
    </source>
</evidence>
<comment type="caution">
    <text evidence="5">The sequence shown here is derived from an EMBL/GenBank/DDBJ whole genome shotgun (WGS) entry which is preliminary data.</text>
</comment>